<evidence type="ECO:0000313" key="4">
    <source>
        <dbReference type="Proteomes" id="UP001174936"/>
    </source>
</evidence>
<proteinExistence type="predicted"/>
<dbReference type="Proteomes" id="UP001174936">
    <property type="component" value="Unassembled WGS sequence"/>
</dbReference>
<dbReference type="AlphaFoldDB" id="A0AA39YIP9"/>
<evidence type="ECO:0000256" key="2">
    <source>
        <dbReference type="SAM" id="MobiDB-lite"/>
    </source>
</evidence>
<feature type="region of interest" description="Disordered" evidence="2">
    <location>
        <begin position="61"/>
        <end position="102"/>
    </location>
</feature>
<reference evidence="3" key="1">
    <citation type="submission" date="2023-06" db="EMBL/GenBank/DDBJ databases">
        <title>Genome-scale phylogeny and comparative genomics of the fungal order Sordariales.</title>
        <authorList>
            <consortium name="Lawrence Berkeley National Laboratory"/>
            <person name="Hensen N."/>
            <person name="Bonometti L."/>
            <person name="Westerberg I."/>
            <person name="Brannstrom I.O."/>
            <person name="Guillou S."/>
            <person name="Cros-Aarteil S."/>
            <person name="Calhoun S."/>
            <person name="Haridas S."/>
            <person name="Kuo A."/>
            <person name="Mondo S."/>
            <person name="Pangilinan J."/>
            <person name="Riley R."/>
            <person name="Labutti K."/>
            <person name="Andreopoulos B."/>
            <person name="Lipzen A."/>
            <person name="Chen C."/>
            <person name="Yanf M."/>
            <person name="Daum C."/>
            <person name="Ng V."/>
            <person name="Clum A."/>
            <person name="Steindorff A."/>
            <person name="Ohm R."/>
            <person name="Martin F."/>
            <person name="Silar P."/>
            <person name="Natvig D."/>
            <person name="Lalanne C."/>
            <person name="Gautier V."/>
            <person name="Ament-Velasquez S.L."/>
            <person name="Kruys A."/>
            <person name="Hutchinson M.I."/>
            <person name="Powell A.J."/>
            <person name="Barry K."/>
            <person name="Miller A.N."/>
            <person name="Grigoriev I.V."/>
            <person name="Debuchy R."/>
            <person name="Gladieux P."/>
            <person name="Thoren M.H."/>
            <person name="Johannesson H."/>
        </authorList>
    </citation>
    <scope>NUCLEOTIDE SEQUENCE</scope>
    <source>
        <strain evidence="3">SMH2532-1</strain>
    </source>
</reference>
<evidence type="ECO:0000313" key="3">
    <source>
        <dbReference type="EMBL" id="KAK0651750.1"/>
    </source>
</evidence>
<gene>
    <name evidence="3" type="ORF">B0T16DRAFT_454177</name>
</gene>
<feature type="compositionally biased region" description="Basic residues" evidence="2">
    <location>
        <begin position="450"/>
        <end position="463"/>
    </location>
</feature>
<keyword evidence="1" id="KW-0175">Coiled coil</keyword>
<protein>
    <submittedName>
        <fullName evidence="3">Uncharacterized protein</fullName>
    </submittedName>
</protein>
<feature type="compositionally biased region" description="Basic and acidic residues" evidence="2">
    <location>
        <begin position="61"/>
        <end position="73"/>
    </location>
</feature>
<feature type="coiled-coil region" evidence="1">
    <location>
        <begin position="211"/>
        <end position="238"/>
    </location>
</feature>
<feature type="compositionally biased region" description="Acidic residues" evidence="2">
    <location>
        <begin position="83"/>
        <end position="92"/>
    </location>
</feature>
<name>A0AA39YIP9_9PEZI</name>
<organism evidence="3 4">
    <name type="scientific">Cercophora newfieldiana</name>
    <dbReference type="NCBI Taxonomy" id="92897"/>
    <lineage>
        <taxon>Eukaryota</taxon>
        <taxon>Fungi</taxon>
        <taxon>Dikarya</taxon>
        <taxon>Ascomycota</taxon>
        <taxon>Pezizomycotina</taxon>
        <taxon>Sordariomycetes</taxon>
        <taxon>Sordariomycetidae</taxon>
        <taxon>Sordariales</taxon>
        <taxon>Lasiosphaeriaceae</taxon>
        <taxon>Cercophora</taxon>
    </lineage>
</organism>
<feature type="region of interest" description="Disordered" evidence="2">
    <location>
        <begin position="441"/>
        <end position="474"/>
    </location>
</feature>
<feature type="coiled-coil region" evidence="1">
    <location>
        <begin position="16"/>
        <end position="50"/>
    </location>
</feature>
<comment type="caution">
    <text evidence="3">The sequence shown here is derived from an EMBL/GenBank/DDBJ whole genome shotgun (WGS) entry which is preliminary data.</text>
</comment>
<dbReference type="EMBL" id="JAULSV010000002">
    <property type="protein sequence ID" value="KAK0651750.1"/>
    <property type="molecule type" value="Genomic_DNA"/>
</dbReference>
<accession>A0AA39YIP9</accession>
<sequence length="474" mass="53977">MAVVAVDVIRKKFSDMQLARDNYYAAEAEYEQLEADLMREESRLQGFENELYHFLENEDRPNDAADTATHTDESGTSSGSDSNLDDNSDEISGDGSVGHTGNDACSSVTLLGISETRHDDIHPLYAQLLDIAGDRSLAKEHHDEIMMHRDKILHDLEMGLHRERMRTDPSNPFSEEELGALKSSLNHIPTDPREFRAKFRVDIDQDDLEFLRDYKVEEEKLRRKLEELSHEVRRLVALCREKGVLRKNAPYNEDHAIYEGINSASFLPEGNVAIEPEEGRIRDLSHPRFPVLLSNPSHVLELRTSLSALDKATAGPIDSPAAAQRKADCVKEYGIETLMGKVLDNNPEYVNKLDFINKWLIQRLRTSPLEVELMLSIFEESFKIRNLRRWQEDVLYFWRRDEAASRLPDDFHGPITSRGDLESNNSIDGVNSAVLASVRARSDVAGHSQQPHHHHDRQVHRKMYPGPSTSRSLP</sequence>
<keyword evidence="4" id="KW-1185">Reference proteome</keyword>
<evidence type="ECO:0000256" key="1">
    <source>
        <dbReference type="SAM" id="Coils"/>
    </source>
</evidence>